<dbReference type="Proteomes" id="UP000826725">
    <property type="component" value="Chromosome"/>
</dbReference>
<keyword evidence="2" id="KW-1185">Reference proteome</keyword>
<reference evidence="1" key="1">
    <citation type="submission" date="2020-09" db="EMBL/GenBank/DDBJ databases">
        <title>Desulfogranum mesoprofundum gen. nov., sp. nov., a novel mesophilic, sulfate-reducing chemolithoautotroph isolated from a deep-sea hydrothermal vent chimney in the Suiyo Seamount.</title>
        <authorList>
            <person name="Hashimoto Y."/>
            <person name="Nakagawa S."/>
        </authorList>
    </citation>
    <scope>NUCLEOTIDE SEQUENCE</scope>
    <source>
        <strain evidence="1">KT2</strain>
    </source>
</reference>
<name>A0A8D5JG76_9BACT</name>
<gene>
    <name evidence="1" type="ORF">DGMP_04270</name>
</gene>
<organism evidence="1 2">
    <name type="scientific">Desulfomarina profundi</name>
    <dbReference type="NCBI Taxonomy" id="2772557"/>
    <lineage>
        <taxon>Bacteria</taxon>
        <taxon>Pseudomonadati</taxon>
        <taxon>Thermodesulfobacteriota</taxon>
        <taxon>Desulfobulbia</taxon>
        <taxon>Desulfobulbales</taxon>
        <taxon>Desulfobulbaceae</taxon>
        <taxon>Desulfomarina</taxon>
    </lineage>
</organism>
<evidence type="ECO:0000313" key="2">
    <source>
        <dbReference type="Proteomes" id="UP000826725"/>
    </source>
</evidence>
<proteinExistence type="predicted"/>
<evidence type="ECO:0000313" key="1">
    <source>
        <dbReference type="EMBL" id="BCL59734.1"/>
    </source>
</evidence>
<dbReference type="EMBL" id="AP024086">
    <property type="protein sequence ID" value="BCL59734.1"/>
    <property type="molecule type" value="Genomic_DNA"/>
</dbReference>
<accession>A0A8D5JG76</accession>
<sequence length="212" mass="24546">MWFMRTVNTLDSEGKQEFIHSIWIPTTCTKYMVLLLVLLTGWSQTSFATPAVRAKLPDAVRASIRFLPGHSPDSDGRFEIEIYCAVRFDIESIEIVIGHSKEIVFDRNLPSFNGKMRAGKAILWKLKGVIQENQKFKGRMIPAGITLGIRYLYPYENGLEYLKQHYATDFFGRKILPDAEYLEQFSDYRGKTIKIIRPLPVFKPDYKDVKKQ</sequence>
<dbReference type="KEGG" id="dbk:DGMP_04270"/>
<protein>
    <submittedName>
        <fullName evidence="1">Uncharacterized protein</fullName>
    </submittedName>
</protein>
<dbReference type="AlphaFoldDB" id="A0A8D5JG76"/>